<dbReference type="eggNOG" id="COG1645">
    <property type="taxonomic scope" value="Bacteria"/>
</dbReference>
<dbReference type="AlphaFoldDB" id="C9LPP9"/>
<proteinExistence type="predicted"/>
<dbReference type="PANTHER" id="PTHR37826">
    <property type="entry name" value="FLOTILLIN BAND_7_5 DOMAIN PROTEIN"/>
    <property type="match status" value="1"/>
</dbReference>
<accession>C9LPP9</accession>
<evidence type="ECO:0000313" key="2">
    <source>
        <dbReference type="EMBL" id="EEW97535.1"/>
    </source>
</evidence>
<organism evidence="2 3">
    <name type="scientific">Dialister invisus DSM 15470</name>
    <dbReference type="NCBI Taxonomy" id="592028"/>
    <lineage>
        <taxon>Bacteria</taxon>
        <taxon>Bacillati</taxon>
        <taxon>Bacillota</taxon>
        <taxon>Negativicutes</taxon>
        <taxon>Veillonellales</taxon>
        <taxon>Veillonellaceae</taxon>
        <taxon>Dialister</taxon>
    </lineage>
</organism>
<dbReference type="Proteomes" id="UP000004736">
    <property type="component" value="Unassembled WGS sequence"/>
</dbReference>
<keyword evidence="1" id="KW-1133">Transmembrane helix</keyword>
<comment type="caution">
    <text evidence="2">The sequence shown here is derived from an EMBL/GenBank/DDBJ whole genome shotgun (WGS) entry which is preliminary data.</text>
</comment>
<dbReference type="SUPFAM" id="SSF57850">
    <property type="entry name" value="RING/U-box"/>
    <property type="match status" value="1"/>
</dbReference>
<protein>
    <submittedName>
        <fullName evidence="2">Zinc finger domain protein, LSD1 subclass</fullName>
    </submittedName>
</protein>
<dbReference type="EMBL" id="ACIM02000001">
    <property type="protein sequence ID" value="EEW97535.1"/>
    <property type="molecule type" value="Genomic_DNA"/>
</dbReference>
<evidence type="ECO:0000313" key="3">
    <source>
        <dbReference type="Proteomes" id="UP000004736"/>
    </source>
</evidence>
<dbReference type="HOGENOM" id="CLU_039030_0_0_9"/>
<keyword evidence="3" id="KW-1185">Reference proteome</keyword>
<evidence type="ECO:0000256" key="1">
    <source>
        <dbReference type="SAM" id="Phobius"/>
    </source>
</evidence>
<name>C9LPP9_9FIRM</name>
<keyword evidence="1" id="KW-0812">Transmembrane</keyword>
<keyword evidence="1" id="KW-0472">Membrane</keyword>
<sequence>MEKAAIMEKEVLMADTSVSFKCPNCSAPLAYAPGADHVTCEYCGTELSIADLEAFYAAKEENAAKAEEARQKKWDTDGAGKEWSEDEAKILRAFTCSSCGAEIVCDENTIATECCYCGNPTMIAQRYDGALRPDYVIPFQKTKKDAQEAFKNFYNGKLLLPSNFVSQNRVDAIQGMYVPFWLFDSKVTATASYKAKNVNTFVVGKNQITEERVYRCDREGEMKFNRVPMDGSKKMDDTWMESIGPFDYSTMVPFTTAYLAGYLADKYDVPAEEMAPRADELVTNTALAQMDGTVTGYTSCNREDGFVSKDENTVSYALAPVWILSTTYNGTPYTFIMNAQSGKFVGSLPVDKNKASMYTAAAFVVFVPILYFLIKMMFGSL</sequence>
<dbReference type="STRING" id="592028.GCWU000321_01529"/>
<feature type="transmembrane region" description="Helical" evidence="1">
    <location>
        <begin position="355"/>
        <end position="374"/>
    </location>
</feature>
<dbReference type="PANTHER" id="PTHR37826:SF3">
    <property type="entry name" value="J DOMAIN-CONTAINING PROTEIN"/>
    <property type="match status" value="1"/>
</dbReference>
<dbReference type="NCBIfam" id="TIGR01053">
    <property type="entry name" value="LSD1"/>
    <property type="match status" value="1"/>
</dbReference>
<gene>
    <name evidence="2" type="ORF">GCWU000321_01529</name>
</gene>
<reference evidence="2" key="1">
    <citation type="submission" date="2009-09" db="EMBL/GenBank/DDBJ databases">
        <authorList>
            <person name="Weinstock G."/>
            <person name="Sodergren E."/>
            <person name="Clifton S."/>
            <person name="Fulton L."/>
            <person name="Fulton B."/>
            <person name="Courtney L."/>
            <person name="Fronick C."/>
            <person name="Harrison M."/>
            <person name="Strong C."/>
            <person name="Farmer C."/>
            <person name="Delahaunty K."/>
            <person name="Markovic C."/>
            <person name="Hall O."/>
            <person name="Minx P."/>
            <person name="Tomlinson C."/>
            <person name="Mitreva M."/>
            <person name="Nelson J."/>
            <person name="Hou S."/>
            <person name="Wollam A."/>
            <person name="Pepin K.H."/>
            <person name="Johnson M."/>
            <person name="Bhonagiri V."/>
            <person name="Nash W.E."/>
            <person name="Warren W."/>
            <person name="Chinwalla A."/>
            <person name="Mardis E.R."/>
            <person name="Wilson R.K."/>
        </authorList>
    </citation>
    <scope>NUCLEOTIDE SEQUENCE [LARGE SCALE GENOMIC DNA]</scope>
    <source>
        <strain evidence="2">DSM 15470</strain>
    </source>
</reference>